<protein>
    <submittedName>
        <fullName evidence="1">Uncharacterized protein</fullName>
    </submittedName>
</protein>
<keyword evidence="2" id="KW-1185">Reference proteome</keyword>
<dbReference type="Proteomes" id="UP001281147">
    <property type="component" value="Unassembled WGS sequence"/>
</dbReference>
<accession>A0ACC3MA81</accession>
<reference evidence="1" key="1">
    <citation type="submission" date="2023-07" db="EMBL/GenBank/DDBJ databases">
        <title>Black Yeasts Isolated from many extreme environments.</title>
        <authorList>
            <person name="Coleine C."/>
            <person name="Stajich J.E."/>
            <person name="Selbmann L."/>
        </authorList>
    </citation>
    <scope>NUCLEOTIDE SEQUENCE</scope>
    <source>
        <strain evidence="1">CCFEE 5714</strain>
    </source>
</reference>
<evidence type="ECO:0000313" key="2">
    <source>
        <dbReference type="Proteomes" id="UP001281147"/>
    </source>
</evidence>
<organism evidence="1 2">
    <name type="scientific">Vermiconidia calcicola</name>
    <dbReference type="NCBI Taxonomy" id="1690605"/>
    <lineage>
        <taxon>Eukaryota</taxon>
        <taxon>Fungi</taxon>
        <taxon>Dikarya</taxon>
        <taxon>Ascomycota</taxon>
        <taxon>Pezizomycotina</taxon>
        <taxon>Dothideomycetes</taxon>
        <taxon>Dothideomycetidae</taxon>
        <taxon>Mycosphaerellales</taxon>
        <taxon>Extremaceae</taxon>
        <taxon>Vermiconidia</taxon>
    </lineage>
</organism>
<name>A0ACC3MA81_9PEZI</name>
<sequence length="537" mass="58631">MSAASTRKHNGTGGKGTRHMRRHGLPGDSEFIVNSELVEYEPDTIKFLKGTRARVSDTREGGASHDDHALLFASSTPSATASSTLDNIKTTTVTKRAAEGPHPEEPLAQQAKATTDTVPMEVDDIESSHNDSTPTIDTTSTTASIPSAIATNTNGGFDIPAEVLPTVEVASTTGGNGTSHVDDVMISTPGTPSAIASSTSANNQTTTSSERSDDHPRPEEPLTQQAEVTTSIEPTDMDDVAWSLNDGSDAFGTTVTIMSASPAFTTDGGNDGKSPALGSAALIANIRGHMMWKTHSERSRMIANLKESQAKNLKTIQRLQASKAEDLKTIQRLQASKTENLTTIEDLHGKMKGLQLENMDLKTAPKPKYYNIKSKDHKEIERLQGEVTDLQLKNMDLKAELNDKDDKIARMKEIRETIDEDEEMEDSETGLEPPPDDECEDEDDFENNEIHYTDFEGYYVGYLDPRSFSEDEDEDGDMGDYDVKEMGDYAGDSTDDYSYDEDDLDGGAHDFNYVGNSKAKFYGKEHFSSRPAEPLSE</sequence>
<comment type="caution">
    <text evidence="1">The sequence shown here is derived from an EMBL/GenBank/DDBJ whole genome shotgun (WGS) entry which is preliminary data.</text>
</comment>
<evidence type="ECO:0000313" key="1">
    <source>
        <dbReference type="EMBL" id="KAK3681874.1"/>
    </source>
</evidence>
<proteinExistence type="predicted"/>
<dbReference type="EMBL" id="JAUTXU010000392">
    <property type="protein sequence ID" value="KAK3681874.1"/>
    <property type="molecule type" value="Genomic_DNA"/>
</dbReference>
<gene>
    <name evidence="1" type="ORF">LTR37_020804</name>
</gene>